<proteinExistence type="predicted"/>
<comment type="caution">
    <text evidence="2">The sequence shown here is derived from an EMBL/GenBank/DDBJ whole genome shotgun (WGS) entry which is preliminary data.</text>
</comment>
<dbReference type="Proteomes" id="UP000011885">
    <property type="component" value="Unassembled WGS sequence"/>
</dbReference>
<dbReference type="PATRIC" id="fig|1263870.3.peg.1629"/>
<gene>
    <name evidence="2" type="ORF">RSSM_01519</name>
</gene>
<accession>M5U6B5</accession>
<name>M5U6B5_9BACT</name>
<keyword evidence="3" id="KW-1185">Reference proteome</keyword>
<sequence length="137" mass="15994">MKYLRVGEPVPRGFRLKETISTGERLRMVLIEVERDFANRYHGSGDLQPDSRFAQRKDSSIHEREGFRHQRVGFESLLHADSSGQRASCVDTALPGMCRSDRLRRRPIRQLRFRILVRTESTRRRGQTTRRRVSQGG</sequence>
<protein>
    <submittedName>
        <fullName evidence="2">Uncharacterized protein</fullName>
    </submittedName>
</protein>
<evidence type="ECO:0000313" key="3">
    <source>
        <dbReference type="Proteomes" id="UP000011885"/>
    </source>
</evidence>
<evidence type="ECO:0000313" key="2">
    <source>
        <dbReference type="EMBL" id="EMI56990.1"/>
    </source>
</evidence>
<feature type="region of interest" description="Disordered" evidence="1">
    <location>
        <begin position="41"/>
        <end position="60"/>
    </location>
</feature>
<organism evidence="2 3">
    <name type="scientific">Rhodopirellula sallentina SM41</name>
    <dbReference type="NCBI Taxonomy" id="1263870"/>
    <lineage>
        <taxon>Bacteria</taxon>
        <taxon>Pseudomonadati</taxon>
        <taxon>Planctomycetota</taxon>
        <taxon>Planctomycetia</taxon>
        <taxon>Pirellulales</taxon>
        <taxon>Pirellulaceae</taxon>
        <taxon>Rhodopirellula</taxon>
    </lineage>
</organism>
<reference evidence="2 3" key="1">
    <citation type="journal article" date="2013" name="Mar. Genomics">
        <title>Expression of sulfatases in Rhodopirellula baltica and the diversity of sulfatases in the genus Rhodopirellula.</title>
        <authorList>
            <person name="Wegner C.E."/>
            <person name="Richter-Heitmann T."/>
            <person name="Klindworth A."/>
            <person name="Klockow C."/>
            <person name="Richter M."/>
            <person name="Achstetter T."/>
            <person name="Glockner F.O."/>
            <person name="Harder J."/>
        </authorList>
    </citation>
    <scope>NUCLEOTIDE SEQUENCE [LARGE SCALE GENOMIC DNA]</scope>
    <source>
        <strain evidence="2 3">SM41</strain>
    </source>
</reference>
<dbReference type="EMBL" id="ANOH01000115">
    <property type="protein sequence ID" value="EMI56990.1"/>
    <property type="molecule type" value="Genomic_DNA"/>
</dbReference>
<evidence type="ECO:0000256" key="1">
    <source>
        <dbReference type="SAM" id="MobiDB-lite"/>
    </source>
</evidence>
<dbReference type="AlphaFoldDB" id="M5U6B5"/>